<name>A0A397SNT0_9GLOM</name>
<proteinExistence type="predicted"/>
<dbReference type="OrthoDB" id="2406160at2759"/>
<accession>A0A397SNT0</accession>
<dbReference type="EMBL" id="QKYT01000357">
    <property type="protein sequence ID" value="RIA86549.1"/>
    <property type="molecule type" value="Genomic_DNA"/>
</dbReference>
<dbReference type="AlphaFoldDB" id="A0A397SNT0"/>
<organism evidence="1 2">
    <name type="scientific">Glomus cerebriforme</name>
    <dbReference type="NCBI Taxonomy" id="658196"/>
    <lineage>
        <taxon>Eukaryota</taxon>
        <taxon>Fungi</taxon>
        <taxon>Fungi incertae sedis</taxon>
        <taxon>Mucoromycota</taxon>
        <taxon>Glomeromycotina</taxon>
        <taxon>Glomeromycetes</taxon>
        <taxon>Glomerales</taxon>
        <taxon>Glomeraceae</taxon>
        <taxon>Glomus</taxon>
    </lineage>
</organism>
<comment type="caution">
    <text evidence="1">The sequence shown here is derived from an EMBL/GenBank/DDBJ whole genome shotgun (WGS) entry which is preliminary data.</text>
</comment>
<gene>
    <name evidence="1" type="ORF">C1645_829104</name>
</gene>
<dbReference type="STRING" id="658196.A0A397SNT0"/>
<sequence>MRQIQNELNILQGQQQGGLTTYDDSVNAYPGKVQYYFEHTIRFPEGAKTHLLTYVKWYKSAPSSSIQFKHNFMEPEISNTKLWKAEYFQEAHQRENNPSRKVYCQICYPPILVASLTVEFLCFWQQIHIHHNAELCTGVTVAIFQLITQNIQTAELKYQEFAIVPKDLKIWKLH</sequence>
<dbReference type="Proteomes" id="UP000265703">
    <property type="component" value="Unassembled WGS sequence"/>
</dbReference>
<evidence type="ECO:0000313" key="1">
    <source>
        <dbReference type="EMBL" id="RIA86549.1"/>
    </source>
</evidence>
<evidence type="ECO:0000313" key="2">
    <source>
        <dbReference type="Proteomes" id="UP000265703"/>
    </source>
</evidence>
<protein>
    <submittedName>
        <fullName evidence="1">Uncharacterized protein</fullName>
    </submittedName>
</protein>
<reference evidence="1 2" key="1">
    <citation type="submission" date="2018-06" db="EMBL/GenBank/DDBJ databases">
        <title>Comparative genomics reveals the genomic features of Rhizophagus irregularis, R. cerebriforme, R. diaphanum and Gigaspora rosea, and their symbiotic lifestyle signature.</title>
        <authorList>
            <person name="Morin E."/>
            <person name="San Clemente H."/>
            <person name="Chen E.C.H."/>
            <person name="De La Providencia I."/>
            <person name="Hainaut M."/>
            <person name="Kuo A."/>
            <person name="Kohler A."/>
            <person name="Murat C."/>
            <person name="Tang N."/>
            <person name="Roy S."/>
            <person name="Loubradou J."/>
            <person name="Henrissat B."/>
            <person name="Grigoriev I.V."/>
            <person name="Corradi N."/>
            <person name="Roux C."/>
            <person name="Martin F.M."/>
        </authorList>
    </citation>
    <scope>NUCLEOTIDE SEQUENCE [LARGE SCALE GENOMIC DNA]</scope>
    <source>
        <strain evidence="1 2">DAOM 227022</strain>
    </source>
</reference>
<keyword evidence="2" id="KW-1185">Reference proteome</keyword>